<evidence type="ECO:0000256" key="5">
    <source>
        <dbReference type="ARBA" id="ARBA00022679"/>
    </source>
</evidence>
<protein>
    <recommendedName>
        <fullName evidence="3 11">DNA-directed RNA polymerase subunit alpha</fullName>
        <shortName evidence="11">RNAP subunit alpha</shortName>
        <ecNumber evidence="2 11">2.7.7.6</ecNumber>
    </recommendedName>
    <alternativeName>
        <fullName evidence="9 11">RNA polymerase subunit alpha</fullName>
    </alternativeName>
    <alternativeName>
        <fullName evidence="8 11">Transcriptase subunit alpha</fullName>
    </alternativeName>
</protein>
<dbReference type="EC" id="2.7.7.6" evidence="2 11"/>
<proteinExistence type="inferred from homology"/>
<evidence type="ECO:0000259" key="12">
    <source>
        <dbReference type="SMART" id="SM00662"/>
    </source>
</evidence>
<organism evidence="13 14">
    <name type="scientific">Candidatus Woesebacteria bacterium RIFOXYA1_FULL_43_9</name>
    <dbReference type="NCBI Taxonomy" id="1802534"/>
    <lineage>
        <taxon>Bacteria</taxon>
        <taxon>Candidatus Woeseibacteriota</taxon>
    </lineage>
</organism>
<dbReference type="InterPro" id="IPR011773">
    <property type="entry name" value="DNA-dir_RpoA"/>
</dbReference>
<sequence>MFEIQEIEALGGYGKYAISPLEQGYGHTLGNSLRRVLLRSLKGFAITSLEIDGVKHQFSTLSGMKEDVVELVLNLKNVRFIKKGKNEIDGTEIGKISVKGPAVVIAGDIKLPATLEVVNPDLVLANLNKGAKLEAQMKVASGVGYSPHTDREERGVGIIPMDAIFSPVLRVNYKVEETRVGRVTDFDKLIIEIWTDGTLTPKDALVKASEILISYLSQIVAPQAVVKPAEKKEEVNPNNRLSVEEIGLPTRVANALVRSGYETVADLLKAKKDDIAKIRNLGEKSIKIISAALMEKNIKFPSEG</sequence>
<keyword evidence="4 11" id="KW-0240">DNA-directed RNA polymerase</keyword>
<dbReference type="InterPro" id="IPR011260">
    <property type="entry name" value="RNAP_asu_C"/>
</dbReference>
<dbReference type="NCBIfam" id="TIGR02027">
    <property type="entry name" value="rpoA"/>
    <property type="match status" value="1"/>
</dbReference>
<dbReference type="HAMAP" id="MF_00059">
    <property type="entry name" value="RNApol_bact_RpoA"/>
    <property type="match status" value="1"/>
</dbReference>
<comment type="subunit">
    <text evidence="11">Homodimer. The RNAP catalytic core consists of 2 alpha, 1 beta, 1 beta' and 1 omega subunit. When a sigma factor is associated with the core the holoenzyme is formed, which can initiate transcription.</text>
</comment>
<dbReference type="Pfam" id="PF03118">
    <property type="entry name" value="RNA_pol_A_CTD"/>
    <property type="match status" value="1"/>
</dbReference>
<name>A0A1F8CK67_9BACT</name>
<comment type="domain">
    <text evidence="11">The N-terminal domain is essential for RNAP assembly and basal transcription, whereas the C-terminal domain is involved in interaction with transcriptional regulators and with upstream promoter elements.</text>
</comment>
<evidence type="ECO:0000256" key="10">
    <source>
        <dbReference type="ARBA" id="ARBA00048552"/>
    </source>
</evidence>
<evidence type="ECO:0000256" key="3">
    <source>
        <dbReference type="ARBA" id="ARBA00015972"/>
    </source>
</evidence>
<dbReference type="GO" id="GO:0003677">
    <property type="term" value="F:DNA binding"/>
    <property type="evidence" value="ECO:0007669"/>
    <property type="project" value="UniProtKB-UniRule"/>
</dbReference>
<dbReference type="FunFam" id="2.170.120.12:FF:000001">
    <property type="entry name" value="DNA-directed RNA polymerase subunit alpha"/>
    <property type="match status" value="1"/>
</dbReference>
<evidence type="ECO:0000256" key="11">
    <source>
        <dbReference type="HAMAP-Rule" id="MF_00059"/>
    </source>
</evidence>
<gene>
    <name evidence="11" type="primary">rpoA</name>
    <name evidence="13" type="ORF">A2188_00960</name>
</gene>
<dbReference type="SUPFAM" id="SSF47789">
    <property type="entry name" value="C-terminal domain of RNA polymerase alpha subunit"/>
    <property type="match status" value="1"/>
</dbReference>
<evidence type="ECO:0000256" key="6">
    <source>
        <dbReference type="ARBA" id="ARBA00022695"/>
    </source>
</evidence>
<dbReference type="Gene3D" id="3.30.1360.10">
    <property type="entry name" value="RNA polymerase, RBP11-like subunit"/>
    <property type="match status" value="1"/>
</dbReference>
<dbReference type="SUPFAM" id="SSF56553">
    <property type="entry name" value="Insert subdomain of RNA polymerase alpha subunit"/>
    <property type="match status" value="1"/>
</dbReference>
<evidence type="ECO:0000256" key="4">
    <source>
        <dbReference type="ARBA" id="ARBA00022478"/>
    </source>
</evidence>
<dbReference type="EMBL" id="MGHU01000046">
    <property type="protein sequence ID" value="OGM76662.1"/>
    <property type="molecule type" value="Genomic_DNA"/>
</dbReference>
<dbReference type="GO" id="GO:0046983">
    <property type="term" value="F:protein dimerization activity"/>
    <property type="evidence" value="ECO:0007669"/>
    <property type="project" value="InterPro"/>
</dbReference>
<evidence type="ECO:0000256" key="2">
    <source>
        <dbReference type="ARBA" id="ARBA00012418"/>
    </source>
</evidence>
<dbReference type="Gene3D" id="2.170.120.12">
    <property type="entry name" value="DNA-directed RNA polymerase, insert domain"/>
    <property type="match status" value="1"/>
</dbReference>
<comment type="caution">
    <text evidence="13">The sequence shown here is derived from an EMBL/GenBank/DDBJ whole genome shotgun (WGS) entry which is preliminary data.</text>
</comment>
<feature type="region of interest" description="Alpha N-terminal domain (alpha-NTD)" evidence="11">
    <location>
        <begin position="1"/>
        <end position="229"/>
    </location>
</feature>
<dbReference type="SUPFAM" id="SSF55257">
    <property type="entry name" value="RBP11-like subunits of RNA polymerase"/>
    <property type="match status" value="1"/>
</dbReference>
<evidence type="ECO:0000256" key="8">
    <source>
        <dbReference type="ARBA" id="ARBA00032524"/>
    </source>
</evidence>
<dbReference type="InterPro" id="IPR011262">
    <property type="entry name" value="DNA-dir_RNA_pol_insert"/>
</dbReference>
<comment type="similarity">
    <text evidence="1 11">Belongs to the RNA polymerase alpha chain family.</text>
</comment>
<feature type="domain" description="DNA-directed RNA polymerase RpoA/D/Rpb3-type" evidence="12">
    <location>
        <begin position="13"/>
        <end position="222"/>
    </location>
</feature>
<dbReference type="Proteomes" id="UP000179241">
    <property type="component" value="Unassembled WGS sequence"/>
</dbReference>
<comment type="catalytic activity">
    <reaction evidence="10 11">
        <text>RNA(n) + a ribonucleoside 5'-triphosphate = RNA(n+1) + diphosphate</text>
        <dbReference type="Rhea" id="RHEA:21248"/>
        <dbReference type="Rhea" id="RHEA-COMP:14527"/>
        <dbReference type="Rhea" id="RHEA-COMP:17342"/>
        <dbReference type="ChEBI" id="CHEBI:33019"/>
        <dbReference type="ChEBI" id="CHEBI:61557"/>
        <dbReference type="ChEBI" id="CHEBI:140395"/>
        <dbReference type="EC" id="2.7.7.6"/>
    </reaction>
</comment>
<keyword evidence="5 11" id="KW-0808">Transferase</keyword>
<dbReference type="GO" id="GO:0005737">
    <property type="term" value="C:cytoplasm"/>
    <property type="evidence" value="ECO:0007669"/>
    <property type="project" value="UniProtKB-ARBA"/>
</dbReference>
<dbReference type="Pfam" id="PF01000">
    <property type="entry name" value="RNA_pol_A_bac"/>
    <property type="match status" value="1"/>
</dbReference>
<accession>A0A1F8CK67</accession>
<comment type="function">
    <text evidence="11">DNA-dependent RNA polymerase catalyzes the transcription of DNA into RNA using the four ribonucleoside triphosphates as substrates.</text>
</comment>
<dbReference type="CDD" id="cd06928">
    <property type="entry name" value="RNAP_alpha_NTD"/>
    <property type="match status" value="1"/>
</dbReference>
<evidence type="ECO:0000256" key="9">
    <source>
        <dbReference type="ARBA" id="ARBA00033070"/>
    </source>
</evidence>
<dbReference type="InterPro" id="IPR011263">
    <property type="entry name" value="DNA-dir_RNA_pol_RpoA/D/Rpb3"/>
</dbReference>
<evidence type="ECO:0000313" key="13">
    <source>
        <dbReference type="EMBL" id="OGM76662.1"/>
    </source>
</evidence>
<dbReference type="GO" id="GO:0003899">
    <property type="term" value="F:DNA-directed RNA polymerase activity"/>
    <property type="evidence" value="ECO:0007669"/>
    <property type="project" value="UniProtKB-UniRule"/>
</dbReference>
<evidence type="ECO:0000313" key="14">
    <source>
        <dbReference type="Proteomes" id="UP000179241"/>
    </source>
</evidence>
<dbReference type="GO" id="GO:0006351">
    <property type="term" value="P:DNA-templated transcription"/>
    <property type="evidence" value="ECO:0007669"/>
    <property type="project" value="UniProtKB-UniRule"/>
</dbReference>
<dbReference type="AlphaFoldDB" id="A0A1F8CK67"/>
<dbReference type="InterPro" id="IPR036603">
    <property type="entry name" value="RBP11-like"/>
</dbReference>
<dbReference type="Gene3D" id="1.10.150.20">
    <property type="entry name" value="5' to 3' exonuclease, C-terminal subdomain"/>
    <property type="match status" value="1"/>
</dbReference>
<dbReference type="Pfam" id="PF01193">
    <property type="entry name" value="RNA_pol_L"/>
    <property type="match status" value="1"/>
</dbReference>
<dbReference type="SMART" id="SM00662">
    <property type="entry name" value="RPOLD"/>
    <property type="match status" value="1"/>
</dbReference>
<feature type="region of interest" description="Alpha C-terminal domain (alpha-CTD)" evidence="11">
    <location>
        <begin position="235"/>
        <end position="304"/>
    </location>
</feature>
<evidence type="ECO:0000256" key="1">
    <source>
        <dbReference type="ARBA" id="ARBA00007123"/>
    </source>
</evidence>
<dbReference type="NCBIfam" id="NF003519">
    <property type="entry name" value="PRK05182.2-5"/>
    <property type="match status" value="1"/>
</dbReference>
<dbReference type="InterPro" id="IPR036643">
    <property type="entry name" value="RNApol_insert_sf"/>
</dbReference>
<keyword evidence="7 11" id="KW-0804">Transcription</keyword>
<reference evidence="13 14" key="1">
    <citation type="journal article" date="2016" name="Nat. Commun.">
        <title>Thousands of microbial genomes shed light on interconnected biogeochemical processes in an aquifer system.</title>
        <authorList>
            <person name="Anantharaman K."/>
            <person name="Brown C.T."/>
            <person name="Hug L.A."/>
            <person name="Sharon I."/>
            <person name="Castelle C.J."/>
            <person name="Probst A.J."/>
            <person name="Thomas B.C."/>
            <person name="Singh A."/>
            <person name="Wilkins M.J."/>
            <person name="Karaoz U."/>
            <person name="Brodie E.L."/>
            <person name="Williams K.H."/>
            <person name="Hubbard S.S."/>
            <person name="Banfield J.F."/>
        </authorList>
    </citation>
    <scope>NUCLEOTIDE SEQUENCE [LARGE SCALE GENOMIC DNA]</scope>
</reference>
<keyword evidence="6 11" id="KW-0548">Nucleotidyltransferase</keyword>
<evidence type="ECO:0000256" key="7">
    <source>
        <dbReference type="ARBA" id="ARBA00023163"/>
    </source>
</evidence>
<dbReference type="GO" id="GO:0000428">
    <property type="term" value="C:DNA-directed RNA polymerase complex"/>
    <property type="evidence" value="ECO:0007669"/>
    <property type="project" value="UniProtKB-KW"/>
</dbReference>